<protein>
    <submittedName>
        <fullName evidence="1">Uncharacterized protein</fullName>
    </submittedName>
</protein>
<gene>
    <name evidence="1" type="ORF">A3Q56_06976</name>
</gene>
<dbReference type="Proteomes" id="UP000078046">
    <property type="component" value="Unassembled WGS sequence"/>
</dbReference>
<accession>A0A177AUV3</accession>
<organism evidence="1 2">
    <name type="scientific">Intoshia linei</name>
    <dbReference type="NCBI Taxonomy" id="1819745"/>
    <lineage>
        <taxon>Eukaryota</taxon>
        <taxon>Metazoa</taxon>
        <taxon>Spiralia</taxon>
        <taxon>Lophotrochozoa</taxon>
        <taxon>Mesozoa</taxon>
        <taxon>Orthonectida</taxon>
        <taxon>Rhopaluridae</taxon>
        <taxon>Intoshia</taxon>
    </lineage>
</organism>
<proteinExistence type="predicted"/>
<sequence length="162" mass="18584">MSSIYCTDCKLNHYYLCDPRHDSCCENGSYKIVNTVCDVRDKSRCFVDGICEETTFKPHSLNYIINSHEIDSLFRLELPNLYILANGVDIYIFRRDLKTAFNKSLTEEYFIPFHSFSIFLKLSRTIAGRQLPPADTTVGTSCSKILLAPAFQPALIIMHNRN</sequence>
<evidence type="ECO:0000313" key="1">
    <source>
        <dbReference type="EMBL" id="OAF65302.1"/>
    </source>
</evidence>
<name>A0A177AUV3_9BILA</name>
<reference evidence="1 2" key="1">
    <citation type="submission" date="2016-04" db="EMBL/GenBank/DDBJ databases">
        <title>The genome of Intoshia linei affirms orthonectids as highly simplified spiralians.</title>
        <authorList>
            <person name="Mikhailov K.V."/>
            <person name="Slusarev G.S."/>
            <person name="Nikitin M.A."/>
            <person name="Logacheva M.D."/>
            <person name="Penin A."/>
            <person name="Aleoshin V."/>
            <person name="Panchin Y.V."/>
        </authorList>
    </citation>
    <scope>NUCLEOTIDE SEQUENCE [LARGE SCALE GENOMIC DNA]</scope>
    <source>
        <strain evidence="1">Intl2013</strain>
        <tissue evidence="1">Whole animal</tissue>
    </source>
</reference>
<comment type="caution">
    <text evidence="1">The sequence shown here is derived from an EMBL/GenBank/DDBJ whole genome shotgun (WGS) entry which is preliminary data.</text>
</comment>
<dbReference type="EMBL" id="LWCA01001354">
    <property type="protein sequence ID" value="OAF65302.1"/>
    <property type="molecule type" value="Genomic_DNA"/>
</dbReference>
<keyword evidence="2" id="KW-1185">Reference proteome</keyword>
<evidence type="ECO:0000313" key="2">
    <source>
        <dbReference type="Proteomes" id="UP000078046"/>
    </source>
</evidence>
<dbReference type="AlphaFoldDB" id="A0A177AUV3"/>